<dbReference type="InterPro" id="IPR036779">
    <property type="entry name" value="LysM_dom_sf"/>
</dbReference>
<dbReference type="Gene3D" id="3.10.350.10">
    <property type="entry name" value="LysM domain"/>
    <property type="match status" value="3"/>
</dbReference>
<dbReference type="InterPro" id="IPR018392">
    <property type="entry name" value="LysM"/>
</dbReference>
<reference evidence="3 4" key="1">
    <citation type="submission" date="2024-02" db="EMBL/GenBank/DDBJ databases">
        <title>A novel Wenzhouxiangellaceae bacterium, isolated from coastal sediments.</title>
        <authorList>
            <person name="Du Z.-J."/>
            <person name="Ye Y.-Q."/>
            <person name="Zhang X.-Y."/>
        </authorList>
    </citation>
    <scope>NUCLEOTIDE SEQUENCE [LARGE SCALE GENOMIC DNA]</scope>
    <source>
        <strain evidence="3 4">CH-27</strain>
    </source>
</reference>
<feature type="chain" id="PRO_5044027127" evidence="1">
    <location>
        <begin position="21"/>
        <end position="519"/>
    </location>
</feature>
<keyword evidence="1" id="KW-0732">Signal</keyword>
<dbReference type="PANTHER" id="PTHR33734:SF22">
    <property type="entry name" value="MEMBRANE-BOUND LYTIC MUREIN TRANSGLYCOSYLASE D"/>
    <property type="match status" value="1"/>
</dbReference>
<feature type="domain" description="LysM" evidence="2">
    <location>
        <begin position="415"/>
        <end position="459"/>
    </location>
</feature>
<dbReference type="PROSITE" id="PS51782">
    <property type="entry name" value="LYSM"/>
    <property type="match status" value="3"/>
</dbReference>
<feature type="domain" description="LysM" evidence="2">
    <location>
        <begin position="473"/>
        <end position="517"/>
    </location>
</feature>
<organism evidence="3 4">
    <name type="scientific">Elongatibacter sediminis</name>
    <dbReference type="NCBI Taxonomy" id="3119006"/>
    <lineage>
        <taxon>Bacteria</taxon>
        <taxon>Pseudomonadati</taxon>
        <taxon>Pseudomonadota</taxon>
        <taxon>Gammaproteobacteria</taxon>
        <taxon>Chromatiales</taxon>
        <taxon>Wenzhouxiangellaceae</taxon>
        <taxon>Elongatibacter</taxon>
    </lineage>
</organism>
<feature type="signal peptide" evidence="1">
    <location>
        <begin position="1"/>
        <end position="20"/>
    </location>
</feature>
<dbReference type="AlphaFoldDB" id="A0AAW9RGR0"/>
<dbReference type="Pfam" id="PF01476">
    <property type="entry name" value="LysM"/>
    <property type="match status" value="3"/>
</dbReference>
<proteinExistence type="predicted"/>
<name>A0AAW9RGR0_9GAMM</name>
<dbReference type="CDD" id="cd16894">
    <property type="entry name" value="MltD-like"/>
    <property type="match status" value="1"/>
</dbReference>
<evidence type="ECO:0000313" key="4">
    <source>
        <dbReference type="Proteomes" id="UP001359886"/>
    </source>
</evidence>
<protein>
    <submittedName>
        <fullName evidence="3">LysM peptidoglycan-binding domain-containing protein</fullName>
    </submittedName>
</protein>
<dbReference type="PROSITE" id="PS51257">
    <property type="entry name" value="PROKAR_LIPOPROTEIN"/>
    <property type="match status" value="1"/>
</dbReference>
<gene>
    <name evidence="3" type="ORF">V3330_08215</name>
</gene>
<dbReference type="CDD" id="cd00118">
    <property type="entry name" value="LysM"/>
    <property type="match status" value="3"/>
</dbReference>
<accession>A0AAW9RGR0</accession>
<dbReference type="InterPro" id="IPR008258">
    <property type="entry name" value="Transglycosylase_SLT_dom_1"/>
</dbReference>
<comment type="caution">
    <text evidence="3">The sequence shown here is derived from an EMBL/GenBank/DDBJ whole genome shotgun (WGS) entry which is preliminary data.</text>
</comment>
<dbReference type="SUPFAM" id="SSF53955">
    <property type="entry name" value="Lysozyme-like"/>
    <property type="match status" value="1"/>
</dbReference>
<feature type="domain" description="LysM" evidence="2">
    <location>
        <begin position="340"/>
        <end position="383"/>
    </location>
</feature>
<dbReference type="Pfam" id="PF01464">
    <property type="entry name" value="SLT"/>
    <property type="match status" value="1"/>
</dbReference>
<dbReference type="GO" id="GO:0008932">
    <property type="term" value="F:lytic endotransglycosylase activity"/>
    <property type="evidence" value="ECO:0007669"/>
    <property type="project" value="TreeGrafter"/>
</dbReference>
<dbReference type="SUPFAM" id="SSF54106">
    <property type="entry name" value="LysM domain"/>
    <property type="match status" value="3"/>
</dbReference>
<keyword evidence="4" id="KW-1185">Reference proteome</keyword>
<evidence type="ECO:0000313" key="3">
    <source>
        <dbReference type="EMBL" id="MEJ8567605.1"/>
    </source>
</evidence>
<dbReference type="PANTHER" id="PTHR33734">
    <property type="entry name" value="LYSM DOMAIN-CONTAINING GPI-ANCHORED PROTEIN 2"/>
    <property type="match status" value="1"/>
</dbReference>
<dbReference type="SMART" id="SM00257">
    <property type="entry name" value="LysM"/>
    <property type="match status" value="3"/>
</dbReference>
<dbReference type="RefSeq" id="WP_354694919.1">
    <property type="nucleotide sequence ID" value="NZ_JAZHOG010000004.1"/>
</dbReference>
<evidence type="ECO:0000259" key="2">
    <source>
        <dbReference type="PROSITE" id="PS51782"/>
    </source>
</evidence>
<dbReference type="EMBL" id="JAZHOG010000004">
    <property type="protein sequence ID" value="MEJ8567605.1"/>
    <property type="molecule type" value="Genomic_DNA"/>
</dbReference>
<dbReference type="Gene3D" id="1.10.530.10">
    <property type="match status" value="1"/>
</dbReference>
<evidence type="ECO:0000256" key="1">
    <source>
        <dbReference type="SAM" id="SignalP"/>
    </source>
</evidence>
<dbReference type="Proteomes" id="UP001359886">
    <property type="component" value="Unassembled WGS sequence"/>
</dbReference>
<dbReference type="InterPro" id="IPR023346">
    <property type="entry name" value="Lysozyme-like_dom_sf"/>
</dbReference>
<sequence>MPLRSLAIPVLLFLAGCATTGTDSGSVDTPQPIPARITVAPPQSAAAVDDHLFVPPQNEDAPAYANVWERVIDRFGLPECSDQEINLRWANWYADRPEYMGRIFKRAQPWIYYIAEELERRDMPGELALLPIVESAFDPFAYSRGRALGTWQFIAATGRRYGLAQNWWYDGRRDVWASTAAALDYLAYMQQMFDGDWLLALAGYNAGEGRVGRQIRRNRAAGRPADYWNLKLPRETRGYVPKLLGLACLFRDAEKYDFEIPDTPDQPVVAAVDIGQQADLVLLSQLSEVPIDVLFTLNPGFNRWATSPEGPHRVVLPLENADRLKERLTDMDRSALMRWDQVVVERGDTLSRLAQRHHVPVTVLRTANELDGDLIRPGQKLRLPRDDQLLVDPLYAAAAAELLDLQSGLISADRLTHRVRSGESLSVIARRYRVSVKDLQRWNNIRDPRTLRAGANLVVFHTPTRQNATSGTVQHIVQRGDSLWSIARKYKVRVNDLKSWNDLDAGNTIQPGQSIRIRL</sequence>